<evidence type="ECO:0000256" key="10">
    <source>
        <dbReference type="RuleBase" id="RU363032"/>
    </source>
</evidence>
<dbReference type="AlphaFoldDB" id="A0A212RLE7"/>
<evidence type="ECO:0000256" key="7">
    <source>
        <dbReference type="ARBA" id="ARBA00022970"/>
    </source>
</evidence>
<dbReference type="PANTHER" id="PTHR30614">
    <property type="entry name" value="MEMBRANE COMPONENT OF AMINO ACID ABC TRANSPORTER"/>
    <property type="match status" value="1"/>
</dbReference>
<sequence length="218" mass="24331">MFDYTVITSNWQLILQGLWVTLYYTVGSIAVGLAIGLVMGLIQLSPFKILTYIGRIYVEFFRNIPLLVTLLWIYYALPIFLGVNITKGWAGFAGLSLYIGSFYAEILRGGVQSVDRGQTDASVALGMSYVQRMRRIILPQAIRRMIPPLAGQSIIQMKNTTLLSAITVPDLLYQGSYISSFTYKPMEIYTAIGAIFLIILVPLTLILRKVERGHVGGH</sequence>
<dbReference type="InterPro" id="IPR035906">
    <property type="entry name" value="MetI-like_sf"/>
</dbReference>
<keyword evidence="8 10" id="KW-1133">Transmembrane helix</keyword>
<reference evidence="12 13" key="1">
    <citation type="submission" date="2017-06" db="EMBL/GenBank/DDBJ databases">
        <authorList>
            <person name="Kim H.J."/>
            <person name="Triplett B.A."/>
        </authorList>
    </citation>
    <scope>NUCLEOTIDE SEQUENCE [LARGE SCALE GENOMIC DNA]</scope>
    <source>
        <strain evidence="12 13">B29T1</strain>
    </source>
</reference>
<feature type="transmembrane region" description="Helical" evidence="10">
    <location>
        <begin position="20"/>
        <end position="42"/>
    </location>
</feature>
<dbReference type="NCBIfam" id="TIGR01726">
    <property type="entry name" value="HEQRo_perm_3TM"/>
    <property type="match status" value="1"/>
</dbReference>
<accession>A0A212RLE7</accession>
<evidence type="ECO:0000256" key="1">
    <source>
        <dbReference type="ARBA" id="ARBA00003159"/>
    </source>
</evidence>
<evidence type="ECO:0000256" key="4">
    <source>
        <dbReference type="ARBA" id="ARBA00022448"/>
    </source>
</evidence>
<keyword evidence="5" id="KW-1003">Cell membrane</keyword>
<feature type="domain" description="ABC transmembrane type-1" evidence="11">
    <location>
        <begin position="18"/>
        <end position="207"/>
    </location>
</feature>
<evidence type="ECO:0000313" key="13">
    <source>
        <dbReference type="Proteomes" id="UP000197065"/>
    </source>
</evidence>
<comment type="subcellular location">
    <subcellularLocation>
        <location evidence="2">Cell inner membrane</location>
        <topology evidence="2">Multi-pass membrane protein</topology>
    </subcellularLocation>
    <subcellularLocation>
        <location evidence="10">Cell membrane</location>
        <topology evidence="10">Multi-pass membrane protein</topology>
    </subcellularLocation>
</comment>
<feature type="transmembrane region" description="Helical" evidence="10">
    <location>
        <begin position="89"/>
        <end position="107"/>
    </location>
</feature>
<dbReference type="GO" id="GO:0006865">
    <property type="term" value="P:amino acid transport"/>
    <property type="evidence" value="ECO:0007669"/>
    <property type="project" value="UniProtKB-KW"/>
</dbReference>
<dbReference type="RefSeq" id="WP_088562148.1">
    <property type="nucleotide sequence ID" value="NZ_FYEH01000010.1"/>
</dbReference>
<protein>
    <submittedName>
        <fullName evidence="12">Amino acid ABC transporter membrane protein, PAAT family</fullName>
    </submittedName>
</protein>
<dbReference type="GO" id="GO:0022857">
    <property type="term" value="F:transmembrane transporter activity"/>
    <property type="evidence" value="ECO:0007669"/>
    <property type="project" value="InterPro"/>
</dbReference>
<proteinExistence type="inferred from homology"/>
<feature type="transmembrane region" description="Helical" evidence="10">
    <location>
        <begin position="188"/>
        <end position="207"/>
    </location>
</feature>
<keyword evidence="7" id="KW-0029">Amino-acid transport</keyword>
<dbReference type="Proteomes" id="UP000197065">
    <property type="component" value="Unassembled WGS sequence"/>
</dbReference>
<keyword evidence="4 10" id="KW-0813">Transport</keyword>
<evidence type="ECO:0000256" key="3">
    <source>
        <dbReference type="ARBA" id="ARBA00010072"/>
    </source>
</evidence>
<gene>
    <name evidence="12" type="ORF">SAMN07250955_11067</name>
</gene>
<name>A0A212RLE7_9PROT</name>
<keyword evidence="9 10" id="KW-0472">Membrane</keyword>
<evidence type="ECO:0000259" key="11">
    <source>
        <dbReference type="PROSITE" id="PS50928"/>
    </source>
</evidence>
<evidence type="ECO:0000256" key="5">
    <source>
        <dbReference type="ARBA" id="ARBA00022475"/>
    </source>
</evidence>
<dbReference type="InterPro" id="IPR000515">
    <property type="entry name" value="MetI-like"/>
</dbReference>
<dbReference type="InterPro" id="IPR043429">
    <property type="entry name" value="ArtM/GltK/GlnP/TcyL/YhdX-like"/>
</dbReference>
<evidence type="ECO:0000256" key="9">
    <source>
        <dbReference type="ARBA" id="ARBA00023136"/>
    </source>
</evidence>
<dbReference type="PANTHER" id="PTHR30614:SF20">
    <property type="entry name" value="GLUTAMINE TRANSPORT SYSTEM PERMEASE PROTEIN GLNP"/>
    <property type="match status" value="1"/>
</dbReference>
<keyword evidence="13" id="KW-1185">Reference proteome</keyword>
<dbReference type="SUPFAM" id="SSF161098">
    <property type="entry name" value="MetI-like"/>
    <property type="match status" value="1"/>
</dbReference>
<evidence type="ECO:0000256" key="6">
    <source>
        <dbReference type="ARBA" id="ARBA00022692"/>
    </source>
</evidence>
<dbReference type="EMBL" id="FYEH01000010">
    <property type="protein sequence ID" value="SNB73143.1"/>
    <property type="molecule type" value="Genomic_DNA"/>
</dbReference>
<evidence type="ECO:0000256" key="2">
    <source>
        <dbReference type="ARBA" id="ARBA00004429"/>
    </source>
</evidence>
<comment type="function">
    <text evidence="1">Part of the binding-protein-dependent transport system for glutamine; probably responsible for the translocation of the substrate across the membrane.</text>
</comment>
<dbReference type="GO" id="GO:0043190">
    <property type="term" value="C:ATP-binding cassette (ABC) transporter complex"/>
    <property type="evidence" value="ECO:0007669"/>
    <property type="project" value="InterPro"/>
</dbReference>
<evidence type="ECO:0000256" key="8">
    <source>
        <dbReference type="ARBA" id="ARBA00022989"/>
    </source>
</evidence>
<dbReference type="Pfam" id="PF00528">
    <property type="entry name" value="BPD_transp_1"/>
    <property type="match status" value="1"/>
</dbReference>
<evidence type="ECO:0000313" key="12">
    <source>
        <dbReference type="EMBL" id="SNB73143.1"/>
    </source>
</evidence>
<keyword evidence="6 10" id="KW-0812">Transmembrane</keyword>
<dbReference type="InterPro" id="IPR010065">
    <property type="entry name" value="AA_ABC_transptr_permease_3TM"/>
</dbReference>
<dbReference type="CDD" id="cd06261">
    <property type="entry name" value="TM_PBP2"/>
    <property type="match status" value="1"/>
</dbReference>
<feature type="transmembrane region" description="Helical" evidence="10">
    <location>
        <begin position="63"/>
        <end position="83"/>
    </location>
</feature>
<dbReference type="Gene3D" id="1.10.3720.10">
    <property type="entry name" value="MetI-like"/>
    <property type="match status" value="1"/>
</dbReference>
<dbReference type="OrthoDB" id="7190458at2"/>
<comment type="similarity">
    <text evidence="3">Belongs to the binding-protein-dependent transport system permease family. HisMQ subfamily.</text>
</comment>
<dbReference type="PROSITE" id="PS50928">
    <property type="entry name" value="ABC_TM1"/>
    <property type="match status" value="1"/>
</dbReference>
<organism evidence="12 13">
    <name type="scientific">Arboricoccus pini</name>
    <dbReference type="NCBI Taxonomy" id="1963835"/>
    <lineage>
        <taxon>Bacteria</taxon>
        <taxon>Pseudomonadati</taxon>
        <taxon>Pseudomonadota</taxon>
        <taxon>Alphaproteobacteria</taxon>
        <taxon>Geminicoccales</taxon>
        <taxon>Geminicoccaceae</taxon>
        <taxon>Arboricoccus</taxon>
    </lineage>
</organism>